<keyword evidence="1" id="KW-1133">Transmembrane helix</keyword>
<reference evidence="4" key="1">
    <citation type="submission" date="2019-03" db="EMBL/GenBank/DDBJ databases">
        <title>First report of Crassocephalum yellow vein virus (CraYVV) from strawberry in China.</title>
        <authorList>
            <person name="Zhao L."/>
            <person name="Shi Z."/>
            <person name="Li T."/>
            <person name="Ding M."/>
        </authorList>
    </citation>
    <scope>NUCLEOTIDE SEQUENCE</scope>
    <source>
        <strain evidence="4">YN6130</strain>
    </source>
</reference>
<organism evidence="4">
    <name type="scientific">Crassocephalum yellow vein virus</name>
    <dbReference type="NCBI Taxonomy" id="417287"/>
    <lineage>
        <taxon>Viruses</taxon>
        <taxon>Monodnaviria</taxon>
        <taxon>Shotokuvirae</taxon>
        <taxon>Cressdnaviricota</taxon>
        <taxon>Repensiviricetes</taxon>
        <taxon>Geplafuvirales</taxon>
        <taxon>Geminiviridae</taxon>
        <taxon>Begomovirus</taxon>
        <taxon>Begomovirus crassocephali</taxon>
    </lineage>
</organism>
<sequence length="192" mass="21470">MGTCHIQQQSIFSMVLVFPSFLVIVHYIIINTIKSSNYRLLLSCILSTGNRCLKPTYDLKAITLVILHSSRRRFIIIHIEDLLKIIGGTTGSPVTDDPEQNSVSVVLNLDVLVHPDLTDKIQRLDTKTFTNPMSQTISPRNVGQTQDLAHVTNIVLSIKRLDLTWAFTSSRDIWASVHPVHLGLSVHGPVRP</sequence>
<dbReference type="InterPro" id="IPR006892">
    <property type="entry name" value="Gemini_AC4_5_cons_dom_1"/>
</dbReference>
<proteinExistence type="predicted"/>
<dbReference type="EMBL" id="MK622789">
    <property type="protein sequence ID" value="QGA84531.1"/>
    <property type="molecule type" value="Genomic_DNA"/>
</dbReference>
<evidence type="ECO:0000259" key="2">
    <source>
        <dbReference type="Pfam" id="PF04807"/>
    </source>
</evidence>
<protein>
    <submittedName>
        <fullName evidence="4">AC5 protein</fullName>
    </submittedName>
</protein>
<name>A0A5Q0USM8_9GEMI</name>
<dbReference type="Pfam" id="PF04807">
    <property type="entry name" value="Gemini_AC4_5"/>
    <property type="match status" value="1"/>
</dbReference>
<evidence type="ECO:0000313" key="4">
    <source>
        <dbReference type="EMBL" id="QGA84531.1"/>
    </source>
</evidence>
<dbReference type="InterPro" id="IPR013671">
    <property type="entry name" value="Gemini_AC4/5_cons-dom"/>
</dbReference>
<feature type="domain" description="Geminivirus AC4/5 conserved" evidence="2">
    <location>
        <begin position="66"/>
        <end position="96"/>
    </location>
</feature>
<feature type="domain" description="Geminivirus AC4/5 conserved" evidence="3">
    <location>
        <begin position="151"/>
        <end position="192"/>
    </location>
</feature>
<evidence type="ECO:0000256" key="1">
    <source>
        <dbReference type="SAM" id="Phobius"/>
    </source>
</evidence>
<keyword evidence="1" id="KW-0812">Transmembrane</keyword>
<keyword evidence="1" id="KW-0472">Membrane</keyword>
<dbReference type="Pfam" id="PF08464">
    <property type="entry name" value="Gemini_AC4_5_2"/>
    <property type="match status" value="1"/>
</dbReference>
<evidence type="ECO:0000259" key="3">
    <source>
        <dbReference type="Pfam" id="PF08464"/>
    </source>
</evidence>
<accession>A0A5Q0USM8</accession>
<feature type="transmembrane region" description="Helical" evidence="1">
    <location>
        <begin position="12"/>
        <end position="30"/>
    </location>
</feature>
<gene>
    <name evidence="4" type="primary">AC5</name>
</gene>